<reference evidence="5" key="1">
    <citation type="journal article" date="2006" name="PLoS Biol.">
        <title>Macronuclear genome sequence of the ciliate Tetrahymena thermophila, a model eukaryote.</title>
        <authorList>
            <person name="Eisen J.A."/>
            <person name="Coyne R.S."/>
            <person name="Wu M."/>
            <person name="Wu D."/>
            <person name="Thiagarajan M."/>
            <person name="Wortman J.R."/>
            <person name="Badger J.H."/>
            <person name="Ren Q."/>
            <person name="Amedeo P."/>
            <person name="Jones K.M."/>
            <person name="Tallon L.J."/>
            <person name="Delcher A.L."/>
            <person name="Salzberg S.L."/>
            <person name="Silva J.C."/>
            <person name="Haas B.J."/>
            <person name="Majoros W.H."/>
            <person name="Farzad M."/>
            <person name="Carlton J.M."/>
            <person name="Smith R.K. Jr."/>
            <person name="Garg J."/>
            <person name="Pearlman R.E."/>
            <person name="Karrer K.M."/>
            <person name="Sun L."/>
            <person name="Manning G."/>
            <person name="Elde N.C."/>
            <person name="Turkewitz A.P."/>
            <person name="Asai D.J."/>
            <person name="Wilkes D.E."/>
            <person name="Wang Y."/>
            <person name="Cai H."/>
            <person name="Collins K."/>
            <person name="Stewart B.A."/>
            <person name="Lee S.R."/>
            <person name="Wilamowska K."/>
            <person name="Weinberg Z."/>
            <person name="Ruzzo W.L."/>
            <person name="Wloga D."/>
            <person name="Gaertig J."/>
            <person name="Frankel J."/>
            <person name="Tsao C.-C."/>
            <person name="Gorovsky M.A."/>
            <person name="Keeling P.J."/>
            <person name="Waller R.F."/>
            <person name="Patron N.J."/>
            <person name="Cherry J.M."/>
            <person name="Stover N.A."/>
            <person name="Krieger C.J."/>
            <person name="del Toro C."/>
            <person name="Ryder H.F."/>
            <person name="Williamson S.C."/>
            <person name="Barbeau R.A."/>
            <person name="Hamilton E.P."/>
            <person name="Orias E."/>
        </authorList>
    </citation>
    <scope>NUCLEOTIDE SEQUENCE [LARGE SCALE GENOMIC DNA]</scope>
    <source>
        <strain evidence="5">SB210</strain>
    </source>
</reference>
<dbReference type="GeneID" id="7838205"/>
<evidence type="ECO:0000256" key="1">
    <source>
        <dbReference type="SAM" id="Coils"/>
    </source>
</evidence>
<feature type="compositionally biased region" description="Polar residues" evidence="2">
    <location>
        <begin position="177"/>
        <end position="187"/>
    </location>
</feature>
<dbReference type="InterPro" id="IPR015403">
    <property type="entry name" value="Mon2/Sec7/BIG1-like_HDS"/>
</dbReference>
<dbReference type="STRING" id="312017.I7ML78"/>
<protein>
    <submittedName>
        <fullName evidence="4">MON2-like protein</fullName>
    </submittedName>
</protein>
<dbReference type="InParanoid" id="I7ML78"/>
<feature type="coiled-coil region" evidence="1">
    <location>
        <begin position="8"/>
        <end position="35"/>
    </location>
</feature>
<name>I7ML78_TETTS</name>
<dbReference type="InterPro" id="IPR016024">
    <property type="entry name" value="ARM-type_fold"/>
</dbReference>
<evidence type="ECO:0000256" key="2">
    <source>
        <dbReference type="SAM" id="MobiDB-lite"/>
    </source>
</evidence>
<dbReference type="Pfam" id="PF09324">
    <property type="entry name" value="Sec7-like_HDS"/>
    <property type="match status" value="1"/>
</dbReference>
<feature type="region of interest" description="Disordered" evidence="2">
    <location>
        <begin position="177"/>
        <end position="203"/>
    </location>
</feature>
<feature type="domain" description="Mon2/Sec7/BIG1-like HDS" evidence="3">
    <location>
        <begin position="754"/>
        <end position="833"/>
    </location>
</feature>
<dbReference type="OrthoDB" id="292001at2759"/>
<evidence type="ECO:0000313" key="4">
    <source>
        <dbReference type="EMBL" id="EAS01330.3"/>
    </source>
</evidence>
<evidence type="ECO:0000313" key="5">
    <source>
        <dbReference type="Proteomes" id="UP000009168"/>
    </source>
</evidence>
<keyword evidence="1" id="KW-0175">Coiled coil</keyword>
<sequence length="1572" mass="183462">MNKLGLIIEEVKNLKNNIKKKYTLLRDNIQLLQNDIEGQKVYVQQNRAFVFPIDCLQRILIIIGDIKKAKVNILILGFVQNLLTLQIINTSIHSQILDYLLKIQEINNDALQIKLQQTFCILVSQTTLTVTNIEFLEKVFTMLILMKSSKNPLIANTSISSLNQIMSNIIKESTINTNQQQNVGEENSSPERKEISSNNNSSPLKRENGVKIVNVSITAQEEKIRFLAQVLYDFVMLADDQRCQWWPKTIPIDKELGFNILFQSLLEIGKNVQTYKEIQSVFRFNFFPIIKKSLTNNSNTNIQILNLIRGLTKTITIFNDEFEVLETLVQLALGKELSQVKYWSFEGLIFVVSEYETLYQMFCAYNFKKQPNNTFMQILQCAVKVVQQINQQQNEYGQQRVIQSQQINIKTAKAIETNDQDIEFPQINSFLQIKQAIDFFLKLSNSLEIICRNKLGFELGQKILENNRTSQYEGFKSIFDLIWKEVYSSVKILLAQTVDESLFQNILNIIQTFTNISGTISNRTASDQFIKAICNYSLPKDSDMTPRNIQTNKMVLNIAHCLGNLLEMNSWIYILVFLQKSESLYNKNRIARDNTQEELSKLTDIQTLQNTLDYLFENSQNYENNHLLTLLNSLFELIVDQISDEKNCASLSNSSSAQKKNDASINVKSKQSIFSLQKLLETLKVNLYRIDLMWETVSANFLSIATTRNKFFREKAVETLGDFVLESFQYLEDEYQENSTTTYVRKVDVKQPTFKDKEKWTKENWQFTLFQPWIDIQCHSESKDIIMNNILKILQNNGHVINQSGWSQILDILKGISTDSSQNYIFTGIKCIELLVNQYLSNLHHSKMSTLLMIIENFKKYSNDNNINYLSCDMLWHIGDHIAKKQTNIQSSTDSQFISKEEFGLLITSILEKLLSLCVDPHAEARNSAQHIFQQLIVHNFSKLSAQSSVQILENMVWNMGESVITNLKQEIRNGSDKIKQWEETASNTCQHLTKITKRYINILDKKETLSQGSTLMEDSDTMFYSIQKSFQSFQKPGQEQQENGVDLENQSEYQELLALNQKSIVSLIEKCLSLLLKFLEINLNDLNKESIKCMRDLYGLKPLQTLQNNQMFLSIIVYLQSFFQTVPPQVKNVKSIFQQFQPEVLGWIDDFIQTKFTNDEDKKLQNSQIANVFELFYLIILFPKLVNDEHELQANKIFPDEKYYIEILQRCMQAMQESPILEEEYINLIRKIINLPLNSLLIDNIQKKIIPLMIQQIKNETNFEKQYIYQFVLSIQTTIFTKNNIKYMELTQQNCFSSRNKPIWMTSTECLQDLSLFLIQKEPQFIHKLYQILCEYFIQNKYDIANLIKYYNSDMLKEYFECERILLDLIISKFLPLPCISKQNLRLFGYVLYQNSQFKIESEQSQTQYNLDDLGINFSKNCLNLLFKAAQADKDKENQEKAVLFLPFLLNRCRLTFEQFLQEQKYMVGSVYYKATKIKDIDYILQMLKNLEINSNSFHNIQIQEDQKGIDLPYDIQNNFESQALNSEYGHLIYLFPLIKQCMTSHQNQFESSINVIFQKIYQVLGVSQYY</sequence>
<dbReference type="SUPFAM" id="SSF48371">
    <property type="entry name" value="ARM repeat"/>
    <property type="match status" value="1"/>
</dbReference>
<accession>I7ML78</accession>
<dbReference type="Proteomes" id="UP000009168">
    <property type="component" value="Unassembled WGS sequence"/>
</dbReference>
<organism evidence="4 5">
    <name type="scientific">Tetrahymena thermophila (strain SB210)</name>
    <dbReference type="NCBI Taxonomy" id="312017"/>
    <lineage>
        <taxon>Eukaryota</taxon>
        <taxon>Sar</taxon>
        <taxon>Alveolata</taxon>
        <taxon>Ciliophora</taxon>
        <taxon>Intramacronucleata</taxon>
        <taxon>Oligohymenophorea</taxon>
        <taxon>Hymenostomatida</taxon>
        <taxon>Tetrahymenina</taxon>
        <taxon>Tetrahymenidae</taxon>
        <taxon>Tetrahymena</taxon>
    </lineage>
</organism>
<dbReference type="eggNOG" id="KOG1848">
    <property type="taxonomic scope" value="Eukaryota"/>
</dbReference>
<dbReference type="RefSeq" id="XP_001021575.3">
    <property type="nucleotide sequence ID" value="XM_001021575.3"/>
</dbReference>
<dbReference type="KEGG" id="tet:TTHERM_00149400"/>
<proteinExistence type="predicted"/>
<evidence type="ECO:0000259" key="3">
    <source>
        <dbReference type="Pfam" id="PF09324"/>
    </source>
</evidence>
<dbReference type="EMBL" id="GG662603">
    <property type="protein sequence ID" value="EAS01330.3"/>
    <property type="molecule type" value="Genomic_DNA"/>
</dbReference>
<keyword evidence="5" id="KW-1185">Reference proteome</keyword>
<gene>
    <name evidence="4" type="ORF">TTHERM_00149400</name>
</gene>